<dbReference type="EMBL" id="JBAFSM010000027">
    <property type="protein sequence ID" value="MEG3438361.1"/>
    <property type="molecule type" value="Genomic_DNA"/>
</dbReference>
<dbReference type="Pfam" id="PF20330">
    <property type="entry name" value="DUF6625"/>
    <property type="match status" value="1"/>
</dbReference>
<proteinExistence type="predicted"/>
<dbReference type="InterPro" id="IPR046733">
    <property type="entry name" value="DUF6625"/>
</dbReference>
<keyword evidence="1" id="KW-0472">Membrane</keyword>
<evidence type="ECO:0000256" key="1">
    <source>
        <dbReference type="SAM" id="Phobius"/>
    </source>
</evidence>
<keyword evidence="1" id="KW-1133">Transmembrane helix</keyword>
<keyword evidence="3" id="KW-1185">Reference proteome</keyword>
<dbReference type="Proteomes" id="UP001328733">
    <property type="component" value="Unassembled WGS sequence"/>
</dbReference>
<evidence type="ECO:0000313" key="3">
    <source>
        <dbReference type="Proteomes" id="UP001328733"/>
    </source>
</evidence>
<keyword evidence="1" id="KW-0812">Transmembrane</keyword>
<dbReference type="AlphaFoldDB" id="A0AAW9QWB9"/>
<name>A0AAW9QWB9_9CHRO</name>
<reference evidence="2 3" key="1">
    <citation type="submission" date="2024-01" db="EMBL/GenBank/DDBJ databases">
        <title>Genomic insights into the taxonomy and metabolism of the cyanobacterium Pannus brasiliensis CCIBt3594.</title>
        <authorList>
            <person name="Machado M."/>
            <person name="Botero N.B."/>
            <person name="Andreote A.P.D."/>
            <person name="Feitosa A.M.T."/>
            <person name="Popin R."/>
            <person name="Sivonen K."/>
            <person name="Fiore M.F."/>
        </authorList>
    </citation>
    <scope>NUCLEOTIDE SEQUENCE [LARGE SCALE GENOMIC DNA]</scope>
    <source>
        <strain evidence="2 3">CCIBt3594</strain>
    </source>
</reference>
<gene>
    <name evidence="2" type="ORF">V0288_14620</name>
</gene>
<comment type="caution">
    <text evidence="2">The sequence shown here is derived from an EMBL/GenBank/DDBJ whole genome shotgun (WGS) entry which is preliminary data.</text>
</comment>
<dbReference type="RefSeq" id="WP_332865841.1">
    <property type="nucleotide sequence ID" value="NZ_JBAFSM010000027.1"/>
</dbReference>
<accession>A0AAW9QWB9</accession>
<sequence length="322" mass="38387">MLIIATLVFFTDIMKIAIVVPYFGIWPVWFPAFLHSCRYNSDIDWIFFTDCEKVPYRGNNVKFISFTLKDFCDLASRELEFPVHFSKAYKICEFKPALGLIFQEYLTDYDFWGHGDIDIVFGNIRKFITNDILDEHDMITSLSANKPRLSGHFTLYKNTSKINKLFQKHPMYQVQFQEEKYTGFDEGKMGHLTNKLMKEGEIKIYRPRQSLVNFASPKTEREIYHESHLPMYVNRWCWRKGKLYDGQEEIMYLHFLNWKKTLRKCYFNYSDEPELFYISYSHIGNKYSWPPIQSVIDKLKAPLIYSDSYRQVKRLFSSQSSG</sequence>
<organism evidence="2 3">
    <name type="scientific">Pannus brasiliensis CCIBt3594</name>
    <dbReference type="NCBI Taxonomy" id="1427578"/>
    <lineage>
        <taxon>Bacteria</taxon>
        <taxon>Bacillati</taxon>
        <taxon>Cyanobacteriota</taxon>
        <taxon>Cyanophyceae</taxon>
        <taxon>Oscillatoriophycideae</taxon>
        <taxon>Chroococcales</taxon>
        <taxon>Microcystaceae</taxon>
        <taxon>Pannus</taxon>
    </lineage>
</organism>
<feature type="transmembrane region" description="Helical" evidence="1">
    <location>
        <begin position="7"/>
        <end position="29"/>
    </location>
</feature>
<protein>
    <submittedName>
        <fullName evidence="2">DUF6625 family protein</fullName>
    </submittedName>
</protein>
<evidence type="ECO:0000313" key="2">
    <source>
        <dbReference type="EMBL" id="MEG3438361.1"/>
    </source>
</evidence>